<evidence type="ECO:0000313" key="1">
    <source>
        <dbReference type="EMBL" id="PSF06329.1"/>
    </source>
</evidence>
<comment type="caution">
    <text evidence="1">The sequence shown here is derived from an EMBL/GenBank/DDBJ whole genome shotgun (WGS) entry which is preliminary data.</text>
</comment>
<keyword evidence="2" id="KW-1185">Reference proteome</keyword>
<dbReference type="RefSeq" id="WP_106672960.1">
    <property type="nucleotide sequence ID" value="NZ_BMFE01000002.1"/>
</dbReference>
<organism evidence="1 2">
    <name type="scientific">Marinobacter halophilus</name>
    <dbReference type="NCBI Taxonomy" id="1323740"/>
    <lineage>
        <taxon>Bacteria</taxon>
        <taxon>Pseudomonadati</taxon>
        <taxon>Pseudomonadota</taxon>
        <taxon>Gammaproteobacteria</taxon>
        <taxon>Pseudomonadales</taxon>
        <taxon>Marinobacteraceae</taxon>
        <taxon>Marinobacter</taxon>
    </lineage>
</organism>
<dbReference type="AlphaFoldDB" id="A0A2T1K855"/>
<dbReference type="EMBL" id="PXNN01000017">
    <property type="protein sequence ID" value="PSF06329.1"/>
    <property type="molecule type" value="Genomic_DNA"/>
</dbReference>
<dbReference type="Proteomes" id="UP000238385">
    <property type="component" value="Unassembled WGS sequence"/>
</dbReference>
<protein>
    <submittedName>
        <fullName evidence="1">Uncharacterized protein</fullName>
    </submittedName>
</protein>
<evidence type="ECO:0000313" key="2">
    <source>
        <dbReference type="Proteomes" id="UP000238385"/>
    </source>
</evidence>
<dbReference type="OrthoDB" id="6369291at2"/>
<proteinExistence type="predicted"/>
<accession>A0A2T1K855</accession>
<gene>
    <name evidence="1" type="ORF">C7H08_14510</name>
</gene>
<sequence>MIALLLTTLCLAGTGYLLFVGYRVSEQSRRQLRILNAHRIAARSAIQKSRLDLAEVRNRARLLEDTVSGGASAVEKVHKAIANTTFGLIDMFSRDEDFRDNARKARQSHEQKTEQVYKAVRTTNRALHILADSLIMGKAEKRIVSKTKKAP</sequence>
<reference evidence="1 2" key="1">
    <citation type="submission" date="2018-03" db="EMBL/GenBank/DDBJ databases">
        <title>Marinobacter brunus sp. nov., a marine bacterium of Gamma-proteobacteria isolated from the surface seawater of the South China Sea.</title>
        <authorList>
            <person name="Cheng H."/>
            <person name="Wu Y.-H."/>
            <person name="Xamxidin M."/>
            <person name="Xu X.-W."/>
        </authorList>
    </citation>
    <scope>NUCLEOTIDE SEQUENCE [LARGE SCALE GENOMIC DNA]</scope>
    <source>
        <strain evidence="1 2">JCM 30472</strain>
    </source>
</reference>
<name>A0A2T1K855_9GAMM</name>